<sequence length="74" mass="8389">MYNQGTSQQRARQQRRPLKGTRVQGKVNLEVRIWKKTEHDVVMKASTSLPKKLALLKAPVKKWAAISSSSKMPS</sequence>
<organism evidence="4 5">
    <name type="scientific">Piliocolobus tephrosceles</name>
    <name type="common">Ugandan red Colobus</name>
    <dbReference type="NCBI Taxonomy" id="591936"/>
    <lineage>
        <taxon>Eukaryota</taxon>
        <taxon>Metazoa</taxon>
        <taxon>Chordata</taxon>
        <taxon>Craniata</taxon>
        <taxon>Vertebrata</taxon>
        <taxon>Euteleostomi</taxon>
        <taxon>Mammalia</taxon>
        <taxon>Eutheria</taxon>
        <taxon>Euarchontoglires</taxon>
        <taxon>Primates</taxon>
        <taxon>Haplorrhini</taxon>
        <taxon>Catarrhini</taxon>
        <taxon>Cercopithecidae</taxon>
        <taxon>Colobinae</taxon>
        <taxon>Piliocolobus</taxon>
    </lineage>
</organism>
<dbReference type="Proteomes" id="UP000694416">
    <property type="component" value="Unplaced"/>
</dbReference>
<reference evidence="4" key="2">
    <citation type="submission" date="2025-09" db="UniProtKB">
        <authorList>
            <consortium name="Ensembl"/>
        </authorList>
    </citation>
    <scope>IDENTIFICATION</scope>
</reference>
<comment type="similarity">
    <text evidence="2">Belongs to the UPF0390 family.</text>
</comment>
<evidence type="ECO:0000256" key="2">
    <source>
        <dbReference type="ARBA" id="ARBA00006802"/>
    </source>
</evidence>
<protein>
    <submittedName>
        <fullName evidence="4">Uncharacterized protein</fullName>
    </submittedName>
</protein>
<keyword evidence="5" id="KW-1185">Reference proteome</keyword>
<evidence type="ECO:0000256" key="3">
    <source>
        <dbReference type="SAM" id="MobiDB-lite"/>
    </source>
</evidence>
<evidence type="ECO:0000256" key="1">
    <source>
        <dbReference type="ARBA" id="ARBA00003358"/>
    </source>
</evidence>
<evidence type="ECO:0000313" key="4">
    <source>
        <dbReference type="Ensembl" id="ENSPTEP00000030978.1"/>
    </source>
</evidence>
<reference evidence="4" key="1">
    <citation type="submission" date="2025-08" db="UniProtKB">
        <authorList>
            <consortium name="Ensembl"/>
        </authorList>
    </citation>
    <scope>IDENTIFICATION</scope>
</reference>
<dbReference type="AlphaFoldDB" id="A0A8C9LUZ1"/>
<feature type="compositionally biased region" description="Polar residues" evidence="3">
    <location>
        <begin position="1"/>
        <end position="11"/>
    </location>
</feature>
<dbReference type="InterPro" id="IPR019034">
    <property type="entry name" value="UPF0390"/>
</dbReference>
<dbReference type="Ensembl" id="ENSPTET00000042806.1">
    <property type="protein sequence ID" value="ENSPTEP00000030978.1"/>
    <property type="gene ID" value="ENSPTEG00000030056.1"/>
</dbReference>
<dbReference type="PANTHER" id="PTHR16967">
    <property type="entry name" value="LEYDIG CELL TUMOR 10 KDA PROTEIN HOMOLOG"/>
    <property type="match status" value="1"/>
</dbReference>
<feature type="region of interest" description="Disordered" evidence="3">
    <location>
        <begin position="1"/>
        <end position="22"/>
    </location>
</feature>
<dbReference type="Pfam" id="PF09495">
    <property type="entry name" value="DUF2462"/>
    <property type="match status" value="1"/>
</dbReference>
<proteinExistence type="inferred from homology"/>
<evidence type="ECO:0000313" key="5">
    <source>
        <dbReference type="Proteomes" id="UP000694416"/>
    </source>
</evidence>
<comment type="function">
    <text evidence="1">May have a potential role in hypercalcemia of malignancy.</text>
</comment>
<dbReference type="PANTHER" id="PTHR16967:SF1">
    <property type="entry name" value="LEYDIG CELL TUMOR 10 KDA PROTEIN HOMOLOG"/>
    <property type="match status" value="1"/>
</dbReference>
<name>A0A8C9LUZ1_9PRIM</name>
<accession>A0A8C9LUZ1</accession>